<protein>
    <submittedName>
        <fullName evidence="11">T9SS type A sorting domain-containing protein</fullName>
    </submittedName>
</protein>
<comment type="similarity">
    <text evidence="1 7">Belongs to the glycosyl hydrolase 43 family.</text>
</comment>
<sequence length="580" mass="63089">MKLNKVLLAFFICCFQAGISQTFTQPIADLADPHITYVNGYYYYTGTTGGDISIKKATTLEGLKQVRLTRLFGPGNVGAQTGDYWAPELHQLDGKWYIYYTAKETGSNVQKSFVIENSTSDPMSNNWNFRGKLSSTGADYYAIDGTVLELLGNRYFFWSGIDATTNALGRDKPQRIYVSLMSNPWTLTGSRSLLSSPGELSGGNFGDVNEGPEILLKNGKIFMAYSANGCWTPDYKMGMMYMNDSANPLLLSSWTKMPDPVFATNAATRSYGPGHNCFFKSPDGTEDWFAYHATPNSGGDCGNTRTTRAQKITFDGSGIPQFGQPSVIGEPIKAPSGEPTLPFQGVANGLYKIKQKNTTKLVEIAGAVYGNPANIIQWEDNGGLGQQWWIQATGDGYYTFISALSGLAMEIGGCSVSNLASATIWTPNGAPCQLWSITDIGSGNYSITNKNSGKTLEIDAADINVNGGNVQQNTSTGTDNQQFKLEFVRATLNTLNMDRSSTVKIYPNPAKEKFIITGLNNHGSIAKIKIIDITGKTIKKINTTTTDAECKVDVSALKSGLYFLHITIEGNTINEKIIID</sequence>
<gene>
    <name evidence="11" type="ORF">EKL98_00490</name>
</gene>
<feature type="signal peptide" evidence="8">
    <location>
        <begin position="1"/>
        <end position="17"/>
    </location>
</feature>
<feature type="active site" description="Proton donor" evidence="5">
    <location>
        <position position="210"/>
    </location>
</feature>
<organism evidence="11 12">
    <name type="scientific">Flavobacterium bomense</name>
    <dbReference type="NCBI Taxonomy" id="2497483"/>
    <lineage>
        <taxon>Bacteria</taxon>
        <taxon>Pseudomonadati</taxon>
        <taxon>Bacteroidota</taxon>
        <taxon>Flavobacteriia</taxon>
        <taxon>Flavobacteriales</taxon>
        <taxon>Flavobacteriaceae</taxon>
        <taxon>Flavobacterium</taxon>
    </lineage>
</organism>
<keyword evidence="12" id="KW-1185">Reference proteome</keyword>
<evidence type="ECO:0000256" key="8">
    <source>
        <dbReference type="SAM" id="SignalP"/>
    </source>
</evidence>
<dbReference type="PROSITE" id="PS50231">
    <property type="entry name" value="RICIN_B_LECTIN"/>
    <property type="match status" value="1"/>
</dbReference>
<comment type="caution">
    <text evidence="11">The sequence shown here is derived from an EMBL/GenBank/DDBJ whole genome shotgun (WGS) entry which is preliminary data.</text>
</comment>
<dbReference type="InterPro" id="IPR006710">
    <property type="entry name" value="Glyco_hydro_43"/>
</dbReference>
<dbReference type="NCBIfam" id="TIGR04183">
    <property type="entry name" value="Por_Secre_tail"/>
    <property type="match status" value="1"/>
</dbReference>
<evidence type="ECO:0000256" key="7">
    <source>
        <dbReference type="RuleBase" id="RU361187"/>
    </source>
</evidence>
<evidence type="ECO:0000259" key="10">
    <source>
        <dbReference type="Pfam" id="PF18962"/>
    </source>
</evidence>
<dbReference type="EMBL" id="RYDJ01000001">
    <property type="protein sequence ID" value="RTZ07830.1"/>
    <property type="molecule type" value="Genomic_DNA"/>
</dbReference>
<evidence type="ECO:0000256" key="1">
    <source>
        <dbReference type="ARBA" id="ARBA00009865"/>
    </source>
</evidence>
<feature type="active site" description="Proton acceptor" evidence="5">
    <location>
        <position position="32"/>
    </location>
</feature>
<dbReference type="PANTHER" id="PTHR43817:SF1">
    <property type="entry name" value="HYDROLASE, FAMILY 43, PUTATIVE (AFU_ORTHOLOGUE AFUA_3G01660)-RELATED"/>
    <property type="match status" value="1"/>
</dbReference>
<dbReference type="Pfam" id="PF14200">
    <property type="entry name" value="RicinB_lectin_2"/>
    <property type="match status" value="1"/>
</dbReference>
<feature type="site" description="Important for catalytic activity, responsible for pKa modulation of the active site Glu and correct orientation of both the proton donor and substrate" evidence="6">
    <location>
        <position position="144"/>
    </location>
</feature>
<keyword evidence="3 7" id="KW-0378">Hydrolase</keyword>
<dbReference type="Proteomes" id="UP000280825">
    <property type="component" value="Unassembled WGS sequence"/>
</dbReference>
<dbReference type="PANTHER" id="PTHR43817">
    <property type="entry name" value="GLYCOSYL HYDROLASE"/>
    <property type="match status" value="1"/>
</dbReference>
<dbReference type="Gene3D" id="2.80.10.50">
    <property type="match status" value="2"/>
</dbReference>
<evidence type="ECO:0000313" key="12">
    <source>
        <dbReference type="Proteomes" id="UP000280825"/>
    </source>
</evidence>
<name>A0A3S0MK71_9FLAO</name>
<evidence type="ECO:0000256" key="5">
    <source>
        <dbReference type="PIRSR" id="PIRSR606710-1"/>
    </source>
</evidence>
<dbReference type="InterPro" id="IPR023296">
    <property type="entry name" value="Glyco_hydro_beta-prop_sf"/>
</dbReference>
<proteinExistence type="inferred from homology"/>
<feature type="domain" description="Ricin B lectin" evidence="9">
    <location>
        <begin position="395"/>
        <end position="472"/>
    </location>
</feature>
<dbReference type="GO" id="GO:0005975">
    <property type="term" value="P:carbohydrate metabolic process"/>
    <property type="evidence" value="ECO:0007669"/>
    <property type="project" value="InterPro"/>
</dbReference>
<dbReference type="SUPFAM" id="SSF50370">
    <property type="entry name" value="Ricin B-like lectins"/>
    <property type="match status" value="1"/>
</dbReference>
<reference evidence="11 12" key="1">
    <citation type="submission" date="2018-12" db="EMBL/GenBank/DDBJ databases">
        <title>Flavobacterium sp. nov., isolated from glacier ice.</title>
        <authorList>
            <person name="Liu Q."/>
            <person name="Xin Y.-H."/>
        </authorList>
    </citation>
    <scope>NUCLEOTIDE SEQUENCE [LARGE SCALE GENOMIC DNA]</scope>
    <source>
        <strain evidence="11 12">RB1N8</strain>
    </source>
</reference>
<dbReference type="Pfam" id="PF04616">
    <property type="entry name" value="Glyco_hydro_43"/>
    <property type="match status" value="1"/>
</dbReference>
<dbReference type="InterPro" id="IPR000772">
    <property type="entry name" value="Ricin_B_lectin"/>
</dbReference>
<accession>A0A3S0MK71</accession>
<keyword evidence="4 7" id="KW-0326">Glycosidase</keyword>
<evidence type="ECO:0000256" key="2">
    <source>
        <dbReference type="ARBA" id="ARBA00022729"/>
    </source>
</evidence>
<feature type="domain" description="Secretion system C-terminal sorting" evidence="10">
    <location>
        <begin position="505"/>
        <end position="579"/>
    </location>
</feature>
<dbReference type="Gene3D" id="2.115.10.20">
    <property type="entry name" value="Glycosyl hydrolase domain, family 43"/>
    <property type="match status" value="1"/>
</dbReference>
<dbReference type="AlphaFoldDB" id="A0A3S0MK71"/>
<evidence type="ECO:0000256" key="3">
    <source>
        <dbReference type="ARBA" id="ARBA00022801"/>
    </source>
</evidence>
<dbReference type="RefSeq" id="WP_126561271.1">
    <property type="nucleotide sequence ID" value="NZ_RYDJ01000001.1"/>
</dbReference>
<evidence type="ECO:0000313" key="11">
    <source>
        <dbReference type="EMBL" id="RTZ07830.1"/>
    </source>
</evidence>
<dbReference type="InterPro" id="IPR026444">
    <property type="entry name" value="Secre_tail"/>
</dbReference>
<dbReference type="CDD" id="cd00161">
    <property type="entry name" value="beta-trefoil_Ricin-like"/>
    <property type="match status" value="1"/>
</dbReference>
<feature type="chain" id="PRO_5018624456" evidence="8">
    <location>
        <begin position="18"/>
        <end position="580"/>
    </location>
</feature>
<evidence type="ECO:0000259" key="9">
    <source>
        <dbReference type="Pfam" id="PF14200"/>
    </source>
</evidence>
<dbReference type="Pfam" id="PF18962">
    <property type="entry name" value="Por_Secre_tail"/>
    <property type="match status" value="1"/>
</dbReference>
<dbReference type="GO" id="GO:0004553">
    <property type="term" value="F:hydrolase activity, hydrolyzing O-glycosyl compounds"/>
    <property type="evidence" value="ECO:0007669"/>
    <property type="project" value="InterPro"/>
</dbReference>
<keyword evidence="2 8" id="KW-0732">Signal</keyword>
<dbReference type="SUPFAM" id="SSF75005">
    <property type="entry name" value="Arabinanase/levansucrase/invertase"/>
    <property type="match status" value="1"/>
</dbReference>
<evidence type="ECO:0000256" key="6">
    <source>
        <dbReference type="PIRSR" id="PIRSR606710-2"/>
    </source>
</evidence>
<dbReference type="CDD" id="cd18820">
    <property type="entry name" value="GH43_LbAraf43-like"/>
    <property type="match status" value="1"/>
</dbReference>
<dbReference type="InterPro" id="IPR035992">
    <property type="entry name" value="Ricin_B-like_lectins"/>
</dbReference>
<evidence type="ECO:0000256" key="4">
    <source>
        <dbReference type="ARBA" id="ARBA00023295"/>
    </source>
</evidence>